<dbReference type="KEGG" id="salh:HMF8227_01187"/>
<dbReference type="SUPFAM" id="SSF48452">
    <property type="entry name" value="TPR-like"/>
    <property type="match status" value="4"/>
</dbReference>
<dbReference type="GO" id="GO:0016020">
    <property type="term" value="C:membrane"/>
    <property type="evidence" value="ECO:0007669"/>
    <property type="project" value="UniProtKB-SubCell"/>
</dbReference>
<name>A0A2S2E209_9ALTE</name>
<evidence type="ECO:0000256" key="2">
    <source>
        <dbReference type="ARBA" id="ARBA00022692"/>
    </source>
</evidence>
<dbReference type="PROSITE" id="PS50293">
    <property type="entry name" value="TPR_REGION"/>
    <property type="match status" value="1"/>
</dbReference>
<dbReference type="InterPro" id="IPR014266">
    <property type="entry name" value="PEP-CTERM_TPR_PrsT"/>
</dbReference>
<evidence type="ECO:0000256" key="5">
    <source>
        <dbReference type="ARBA" id="ARBA00022989"/>
    </source>
</evidence>
<dbReference type="PANTHER" id="PTHR46208">
    <property type="entry name" value="MITOCHONDRIAL IMPORT RECEPTOR SUBUNIT TOM70"/>
    <property type="match status" value="1"/>
</dbReference>
<dbReference type="InterPro" id="IPR011990">
    <property type="entry name" value="TPR-like_helical_dom_sf"/>
</dbReference>
<dbReference type="PROSITE" id="PS51257">
    <property type="entry name" value="PROKAR_LIPOPROTEIN"/>
    <property type="match status" value="1"/>
</dbReference>
<keyword evidence="6" id="KW-0472">Membrane</keyword>
<keyword evidence="4 8" id="KW-0802">TPR repeat</keyword>
<feature type="repeat" description="TPR" evidence="8">
    <location>
        <begin position="794"/>
        <end position="827"/>
    </location>
</feature>
<dbReference type="Pfam" id="PF13432">
    <property type="entry name" value="TPR_16"/>
    <property type="match status" value="1"/>
</dbReference>
<dbReference type="GO" id="GO:0030150">
    <property type="term" value="P:protein import into mitochondrial matrix"/>
    <property type="evidence" value="ECO:0007669"/>
    <property type="project" value="TreeGrafter"/>
</dbReference>
<comment type="subcellular location">
    <subcellularLocation>
        <location evidence="1">Membrane</location>
        <topology evidence="1">Single-pass membrane protein</topology>
    </subcellularLocation>
</comment>
<dbReference type="GO" id="GO:0008320">
    <property type="term" value="F:protein transmembrane transporter activity"/>
    <property type="evidence" value="ECO:0007669"/>
    <property type="project" value="TreeGrafter"/>
</dbReference>
<dbReference type="Proteomes" id="UP000245728">
    <property type="component" value="Chromosome"/>
</dbReference>
<comment type="similarity">
    <text evidence="7">Belongs to the Tom70 family.</text>
</comment>
<keyword evidence="2" id="KW-0812">Transmembrane</keyword>
<evidence type="ECO:0000256" key="1">
    <source>
        <dbReference type="ARBA" id="ARBA00004167"/>
    </source>
</evidence>
<evidence type="ECO:0000256" key="6">
    <source>
        <dbReference type="ARBA" id="ARBA00023136"/>
    </source>
</evidence>
<dbReference type="InterPro" id="IPR019734">
    <property type="entry name" value="TPR_rpt"/>
</dbReference>
<keyword evidence="10" id="KW-1185">Reference proteome</keyword>
<dbReference type="OrthoDB" id="7052525at2"/>
<dbReference type="NCBIfam" id="TIGR02917">
    <property type="entry name" value="PEP_TPR_lipo"/>
    <property type="match status" value="1"/>
</dbReference>
<dbReference type="PANTHER" id="PTHR46208:SF1">
    <property type="entry name" value="MITOCHONDRIAL IMPORT RECEPTOR SUBUNIT TOM70"/>
    <property type="match status" value="1"/>
</dbReference>
<evidence type="ECO:0000313" key="9">
    <source>
        <dbReference type="EMBL" id="AWL11668.1"/>
    </source>
</evidence>
<dbReference type="RefSeq" id="WP_109339293.1">
    <property type="nucleotide sequence ID" value="NZ_CP029347.1"/>
</dbReference>
<evidence type="ECO:0000313" key="10">
    <source>
        <dbReference type="Proteomes" id="UP000245728"/>
    </source>
</evidence>
<dbReference type="EMBL" id="CP029347">
    <property type="protein sequence ID" value="AWL11668.1"/>
    <property type="molecule type" value="Genomic_DNA"/>
</dbReference>
<evidence type="ECO:0000256" key="8">
    <source>
        <dbReference type="PROSITE-ProRule" id="PRU00339"/>
    </source>
</evidence>
<dbReference type="GO" id="GO:0030943">
    <property type="term" value="F:mitochondrion targeting sequence binding"/>
    <property type="evidence" value="ECO:0007669"/>
    <property type="project" value="TreeGrafter"/>
</dbReference>
<proteinExistence type="inferred from homology"/>
<protein>
    <submittedName>
        <fullName evidence="9">Uncharacterized protein</fullName>
    </submittedName>
</protein>
<feature type="repeat" description="TPR" evidence="8">
    <location>
        <begin position="55"/>
        <end position="88"/>
    </location>
</feature>
<dbReference type="AlphaFoldDB" id="A0A2S2E209"/>
<sequence length="907" mass="102753">MRPAIWSICLLFLIACSPQSKEQQLQDIHATIKAGEERAAIIELKNLIKAFPGYAPARLTLGRLYLKQGDYETADKELSRAYELSPRQSGLVGDLTQIYVLQERYLDAIELGQKQEAVDSPKSQAYQIVAHLELQQFDAAKSVLQTLPEDNSYAGFAKAYWQAAQGDLAKASETIEPVLAQSPDYADAVLLSARIDLEMTQLQSAIGKLKHYRQLRPEQGRTYLLLANAYFYNDELQQVKETLEPVLKANERQPFANALLGMTYFREQDYEQARNYARIASSNGFSSPMLGYVLGASFYQLEDFSQAYHHLAPAAENLPQSHPAHPLLAMVRMKLGYVEEAVQQITTHQGYSPDFLLSMGTALADSGEIGTVARIIEQVEQSDNLNAETQLRLGLLKLRVDDTAGFGHLEQVILEKGEYPEAELAYAMAKVKYGEYGPATKMAKAWQQQYPERVEGYNLEAYIHIKQQQFEQARAALEKALSNEPGAPSTALYVAQLAQLTENYEWGEQHLNSALARHPQNPLLLKQIYLLSSFSGRTEQALNTLEQTLSQYPKNKPIRALVGYAQFHHKHFDKAAQTLAVETFEPEAYTEKQYWLTLYETQLRSGKPEAASDTAKQWLEMTDSEPAAYALAIYDARQQGQNQRVQRLLEQAVSLWPQNLRFRVFQARWLMAQGQLNKLKPVLDSLQSSHPEQMLVKELVARYHMLMKNYRQAELVLMELYQQQPQPEIVLNLAKAKNHRDKEEAKAFWQSHLKAHPDDYQSAMLYAEWLLQQQDYPAAAEQYQSLLETKPDNAMLLNNLAWLRAQEGQLKQAKSLIDRAVSLSPDDAQILDTQGTILLQEQQPGAAVSVLRRAYELTGKQNPAIGVNLLEALVSHQQWSEAKVLVDELPPLQGELRQRVSYLKQQL</sequence>
<dbReference type="Gene3D" id="1.25.40.10">
    <property type="entry name" value="Tetratricopeptide repeat domain"/>
    <property type="match status" value="5"/>
</dbReference>
<keyword evidence="3" id="KW-0677">Repeat</keyword>
<accession>A0A2S2E209</accession>
<keyword evidence="5" id="KW-1133">Transmembrane helix</keyword>
<reference evidence="9 10" key="1">
    <citation type="submission" date="2018-05" db="EMBL/GenBank/DDBJ databases">
        <title>Salinimonas sp. HMF8227 Genome sequencing and assembly.</title>
        <authorList>
            <person name="Kang H."/>
            <person name="Kang J."/>
            <person name="Cha I."/>
            <person name="Kim H."/>
            <person name="Joh K."/>
        </authorList>
    </citation>
    <scope>NUCLEOTIDE SEQUENCE [LARGE SCALE GENOMIC DNA]</scope>
    <source>
        <strain evidence="9 10">HMF8227</strain>
    </source>
</reference>
<evidence type="ECO:0000256" key="7">
    <source>
        <dbReference type="ARBA" id="ARBA00038030"/>
    </source>
</evidence>
<evidence type="ECO:0000256" key="4">
    <source>
        <dbReference type="ARBA" id="ARBA00022803"/>
    </source>
</evidence>
<dbReference type="SMART" id="SM00028">
    <property type="entry name" value="TPR"/>
    <property type="match status" value="8"/>
</dbReference>
<dbReference type="Pfam" id="PF14559">
    <property type="entry name" value="TPR_19"/>
    <property type="match status" value="2"/>
</dbReference>
<gene>
    <name evidence="9" type="ORF">HMF8227_01187</name>
</gene>
<dbReference type="PROSITE" id="PS50005">
    <property type="entry name" value="TPR"/>
    <property type="match status" value="2"/>
</dbReference>
<evidence type="ECO:0000256" key="3">
    <source>
        <dbReference type="ARBA" id="ARBA00022737"/>
    </source>
</evidence>
<organism evidence="9 10">
    <name type="scientific">Saliniradius amylolyticus</name>
    <dbReference type="NCBI Taxonomy" id="2183582"/>
    <lineage>
        <taxon>Bacteria</taxon>
        <taxon>Pseudomonadati</taxon>
        <taxon>Pseudomonadota</taxon>
        <taxon>Gammaproteobacteria</taxon>
        <taxon>Alteromonadales</taxon>
        <taxon>Alteromonadaceae</taxon>
        <taxon>Saliniradius</taxon>
    </lineage>
</organism>